<proteinExistence type="predicted"/>
<feature type="compositionally biased region" description="Basic and acidic residues" evidence="1">
    <location>
        <begin position="484"/>
        <end position="494"/>
    </location>
</feature>
<organism evidence="2 3">
    <name type="scientific">Perkinsus chesapeaki</name>
    <name type="common">Clam parasite</name>
    <name type="synonym">Perkinsus andrewsi</name>
    <dbReference type="NCBI Taxonomy" id="330153"/>
    <lineage>
        <taxon>Eukaryota</taxon>
        <taxon>Sar</taxon>
        <taxon>Alveolata</taxon>
        <taxon>Perkinsozoa</taxon>
        <taxon>Perkinsea</taxon>
        <taxon>Perkinsida</taxon>
        <taxon>Perkinsidae</taxon>
        <taxon>Perkinsus</taxon>
    </lineage>
</organism>
<dbReference type="GO" id="GO:0003723">
    <property type="term" value="F:RNA binding"/>
    <property type="evidence" value="ECO:0007669"/>
    <property type="project" value="TreeGrafter"/>
</dbReference>
<feature type="compositionally biased region" description="Basic and acidic residues" evidence="1">
    <location>
        <begin position="106"/>
        <end position="126"/>
    </location>
</feature>
<dbReference type="OrthoDB" id="448564at2759"/>
<evidence type="ECO:0000256" key="1">
    <source>
        <dbReference type="SAM" id="MobiDB-lite"/>
    </source>
</evidence>
<dbReference type="Gene3D" id="2.60.120.920">
    <property type="match status" value="2"/>
</dbReference>
<feature type="region of interest" description="Disordered" evidence="1">
    <location>
        <begin position="1"/>
        <end position="126"/>
    </location>
</feature>
<dbReference type="PANTHER" id="PTHR12381:SF56">
    <property type="entry name" value="B30.2_SPRY DOMAIN-CONTAINING PROTEIN-RELATED"/>
    <property type="match status" value="1"/>
</dbReference>
<dbReference type="PANTHER" id="PTHR12381">
    <property type="entry name" value="HETEROGENEOUS NUCLEAR RIBONUCLEOPROTEIN U FAMILY MEMBER"/>
    <property type="match status" value="1"/>
</dbReference>
<feature type="compositionally biased region" description="Gly residues" evidence="1">
    <location>
        <begin position="2035"/>
        <end position="2053"/>
    </location>
</feature>
<feature type="compositionally biased region" description="Basic and acidic residues" evidence="1">
    <location>
        <begin position="1275"/>
        <end position="1288"/>
    </location>
</feature>
<feature type="compositionally biased region" description="Gly residues" evidence="1">
    <location>
        <begin position="464"/>
        <end position="478"/>
    </location>
</feature>
<dbReference type="InterPro" id="IPR043136">
    <property type="entry name" value="B30.2/SPRY_sf"/>
</dbReference>
<feature type="region of interest" description="Disordered" evidence="1">
    <location>
        <begin position="1949"/>
        <end position="2053"/>
    </location>
</feature>
<feature type="compositionally biased region" description="Acidic residues" evidence="1">
    <location>
        <begin position="1"/>
        <end position="22"/>
    </location>
</feature>
<feature type="compositionally biased region" description="Polar residues" evidence="1">
    <location>
        <begin position="963"/>
        <end position="974"/>
    </location>
</feature>
<feature type="region of interest" description="Disordered" evidence="1">
    <location>
        <begin position="1561"/>
        <end position="1636"/>
    </location>
</feature>
<dbReference type="GO" id="GO:0000380">
    <property type="term" value="P:alternative mRNA splicing, via spliceosome"/>
    <property type="evidence" value="ECO:0007669"/>
    <property type="project" value="TreeGrafter"/>
</dbReference>
<accession>A0A7J6MNS0</accession>
<comment type="caution">
    <text evidence="2">The sequence shown here is derived from an EMBL/GenBank/DDBJ whole genome shotgun (WGS) entry which is preliminary data.</text>
</comment>
<feature type="region of interest" description="Disordered" evidence="1">
    <location>
        <begin position="779"/>
        <end position="1008"/>
    </location>
</feature>
<feature type="compositionally biased region" description="Gly residues" evidence="1">
    <location>
        <begin position="982"/>
        <end position="992"/>
    </location>
</feature>
<gene>
    <name evidence="2" type="ORF">FOL47_010832</name>
</gene>
<name>A0A7J6MNS0_PERCH</name>
<feature type="region of interest" description="Disordered" evidence="1">
    <location>
        <begin position="617"/>
        <end position="636"/>
    </location>
</feature>
<feature type="region of interest" description="Disordered" evidence="1">
    <location>
        <begin position="1750"/>
        <end position="1769"/>
    </location>
</feature>
<feature type="compositionally biased region" description="Basic and acidic residues" evidence="1">
    <location>
        <begin position="617"/>
        <end position="627"/>
    </location>
</feature>
<feature type="compositionally biased region" description="Basic and acidic residues" evidence="1">
    <location>
        <begin position="1561"/>
        <end position="1577"/>
    </location>
</feature>
<feature type="compositionally biased region" description="Gly residues" evidence="1">
    <location>
        <begin position="822"/>
        <end position="832"/>
    </location>
</feature>
<feature type="compositionally biased region" description="Pro residues" evidence="1">
    <location>
        <begin position="894"/>
        <end position="905"/>
    </location>
</feature>
<feature type="region of interest" description="Disordered" evidence="1">
    <location>
        <begin position="399"/>
        <end position="501"/>
    </location>
</feature>
<keyword evidence="3" id="KW-1185">Reference proteome</keyword>
<evidence type="ECO:0000313" key="2">
    <source>
        <dbReference type="EMBL" id="KAF4673212.1"/>
    </source>
</evidence>
<evidence type="ECO:0000313" key="3">
    <source>
        <dbReference type="Proteomes" id="UP000591131"/>
    </source>
</evidence>
<feature type="compositionally biased region" description="Acidic residues" evidence="1">
    <location>
        <begin position="77"/>
        <end position="94"/>
    </location>
</feature>
<feature type="compositionally biased region" description="Basic and acidic residues" evidence="1">
    <location>
        <begin position="1603"/>
        <end position="1616"/>
    </location>
</feature>
<reference evidence="2 3" key="1">
    <citation type="submission" date="2020-04" db="EMBL/GenBank/DDBJ databases">
        <title>Perkinsus chesapeaki whole genome sequence.</title>
        <authorList>
            <person name="Bogema D.R."/>
        </authorList>
    </citation>
    <scope>NUCLEOTIDE SEQUENCE [LARGE SCALE GENOMIC DNA]</scope>
    <source>
        <strain evidence="2">ATCC PRA-425</strain>
    </source>
</reference>
<dbReference type="EMBL" id="JAAPAO010000088">
    <property type="protein sequence ID" value="KAF4673212.1"/>
    <property type="molecule type" value="Genomic_DNA"/>
</dbReference>
<dbReference type="GO" id="GO:0005634">
    <property type="term" value="C:nucleus"/>
    <property type="evidence" value="ECO:0007669"/>
    <property type="project" value="TreeGrafter"/>
</dbReference>
<dbReference type="Proteomes" id="UP000591131">
    <property type="component" value="Unassembled WGS sequence"/>
</dbReference>
<sequence>MGEIVEEEEQEREEVAAPEEVEGGGSFPVAVEEDQQQEDSNGSEVVLEESPEIDASRTGEAGDPVEVDGGETREEETGADVELDEEEQQEEVDYGTDVVMESTEVSVKETPEKEENPEVEAECEKPKPKGFVEEEDCEAVEDDDAIETVCEFGPADSTLDTTFDRTGGIISSYSTEGFQYLLSGVRANVGAKPGSKNIFVFEVRIVEMLTPLDAPSSSHAHLPAKKHTLRVGFGTLAAGVLLGAHEQTISFDCDGGIWEGKRRQNHGGTRFGLNETVAVVLNLDENAEHGSNDRPAHQYGVKPLDVHTGMIRQLRRFLDNAQHERSVLHVEIERGLSATERKKLMSDYTTKKRVAVVCVGRPDEGYLDYTRGLVRADLERKKGTKARAEYKKKLTEFNKKKAEREAQKKRESLMEAAAKARKDAAEEARQKRQEAAARAAAAKKAAEARTSGAGTGDTVSPTAGGSGHSVGGAEMGADGGEEASGEKKEEEERQPQMPDVEVTVEEITAKMSGNGRFRQLSLPDMTHDAVSSSYLRFSLPSPTDELKPGIPVFNEIRFVWDEEEEARRYLSDWIRKHKIVEKVASIKGPSEWFTKQFESWAQAKVEWRKLDRMYRDKKGSEDKKGGEEQSTEEEDVWAAEDIDNVDGEQTPLYGRFEAVDWNLLGTRFELHLLCHSFKKDCSDEDITGIHRSLLEYYYHLYFKKSLVPGLCGAKSINELLDRLVTDTIMVGVDGVLAAVHEVDTPFSTFVRLTEAARRERQKLIEAGDKSVVLVVKEPVENHHHHHHDERSEAKSNSVRRRPSGGSRRGPSDGRWRSTVPRGGKGMGGGGGPRRSDSSVSLRPAPTAPPPQASAMPYRQAPPMQTVRRPRSPPPPRGPPQHVSHAPTRIDHRPAVPPQFSGPPGQPRVIAYNRFSASAKAMPSQQQQQIMRPQYGTNQYNSGYKRAYPSASSSTLPPPAAAASGQQQYYVSNESPNKRYRGYGEGGGGGKGGASWEQPRGGPSNTGNPGYHYRRFSGGPPPPAAAAQPRRRFMHTKEETVCVKDGQGGGVMCAVVAREMAMTVGCLPQWRSTLVSQLSTYTFHPISMETATDIGEVKLLPTPPVEGQTTEVAAQAAGSNKDVEMADAAGSDKPTEKAVEEPVFQEESDCAEDKSARVNVKCEFGTFDSTLDTYFDETNGVISSYSTEGFQYLLSGVRANVGAKPGSKNIFVFEVRIVEMLSVLDSPCNAQAQLPPHRSADEGDRNVERLGLCENEQRSARGMGILAASENGQEGRNARTDETPEEGRTLRLGDTRHVMRVGFTTLDGGLLLGDSELGVGFDAGLDNRMYAPGTPAAPSIIMGTNVAPNAPTAAFGLNDVVAVVLNLNENAEHAEAVMVIGLPDEGVFDYVDYIIKQNPYKYVELSERTMFDWFKASALRPIRRGPVASNDRPDFLFGIQPMDEGFVRQQLREFAKMPHGKKNLVMVEIRGGLLEEERDKIVEQFPNRERTAVVCVGKPNEEYLKYVKDIVKDEIFAEKELVRERKLNVMKQEFNIRQAERERLKKVREAAKAAEKARVEAAEEARRKREEAAKAEGKEEGEEASTEEDQKMPETTEETEEAAQGEKKKEAEEKKEEEVEEEEEPEPTLPPTEVTDEEINQRMSNGMYRKMPFSDISHRALSECYLNFTLPKDAEKTPKGLKAFDKVKFVWEKRAAAEKKLQGWVKGHKVVEKVASITGPTDWFKQQMEAWMNTKLEWRKAQRIYQEEQAKEKVKKTEEEKETKEETEGDLGKNRYEKSLLLDEKMPEKTEEESFAEVDVWAPENVCDVDGKKTPLFSKFQLVDWQLMNLRYELHLLCHAFERDATSQDADLKGIHKTLLQHYYQTYVMRGVLVPSLYGAHSLEQILDSLLVDSIMVDQNGVLKAVHDIDAPLSTFVRLTEAARREREAKVAGGDESAKLTVIQPVASHYGKGGARRSDYSRGGGSYQSYQQHSGPYHQRYNPASSRGSGGGQYQRGYQSSGKGYASGGPQQQPQYHTYKRPYDSAPYDQSKRQKGGGAPYYPGGGGKGYSRQY</sequence>
<feature type="compositionally biased region" description="Basic and acidic residues" evidence="1">
    <location>
        <begin position="399"/>
        <end position="435"/>
    </location>
</feature>
<protein>
    <submittedName>
        <fullName evidence="2">Uncharacterized protein</fullName>
    </submittedName>
</protein>
<feature type="compositionally biased region" description="Low complexity" evidence="1">
    <location>
        <begin position="1994"/>
        <end position="2003"/>
    </location>
</feature>
<feature type="region of interest" description="Disordered" evidence="1">
    <location>
        <begin position="1265"/>
        <end position="1288"/>
    </location>
</feature>